<proteinExistence type="predicted"/>
<keyword evidence="1" id="KW-0812">Transmembrane</keyword>
<name>A0A5J4V650_9EUKA</name>
<reference evidence="2 3" key="1">
    <citation type="submission" date="2019-03" db="EMBL/GenBank/DDBJ databases">
        <title>Single cell metagenomics reveals metabolic interactions within the superorganism composed of flagellate Streblomastix strix and complex community of Bacteroidetes bacteria on its surface.</title>
        <authorList>
            <person name="Treitli S.C."/>
            <person name="Kolisko M."/>
            <person name="Husnik F."/>
            <person name="Keeling P."/>
            <person name="Hampl V."/>
        </authorList>
    </citation>
    <scope>NUCLEOTIDE SEQUENCE [LARGE SCALE GENOMIC DNA]</scope>
    <source>
        <strain evidence="2">ST1C</strain>
    </source>
</reference>
<keyword evidence="1" id="KW-1133">Transmembrane helix</keyword>
<feature type="transmembrane region" description="Helical" evidence="1">
    <location>
        <begin position="21"/>
        <end position="45"/>
    </location>
</feature>
<feature type="non-terminal residue" evidence="2">
    <location>
        <position position="68"/>
    </location>
</feature>
<sequence length="68" mass="7712">MRKTLIFTIFQPSIQCRDGELLSPFLCIFVFTCSTFYIALIQATIADTAKKDLPLVRDAERESKLGLI</sequence>
<dbReference type="Proteomes" id="UP000324800">
    <property type="component" value="Unassembled WGS sequence"/>
</dbReference>
<dbReference type="AlphaFoldDB" id="A0A5J4V650"/>
<organism evidence="2 3">
    <name type="scientific">Streblomastix strix</name>
    <dbReference type="NCBI Taxonomy" id="222440"/>
    <lineage>
        <taxon>Eukaryota</taxon>
        <taxon>Metamonada</taxon>
        <taxon>Preaxostyla</taxon>
        <taxon>Oxymonadida</taxon>
        <taxon>Streblomastigidae</taxon>
        <taxon>Streblomastix</taxon>
    </lineage>
</organism>
<evidence type="ECO:0000256" key="1">
    <source>
        <dbReference type="SAM" id="Phobius"/>
    </source>
</evidence>
<evidence type="ECO:0000313" key="3">
    <source>
        <dbReference type="Proteomes" id="UP000324800"/>
    </source>
</evidence>
<evidence type="ECO:0000313" key="2">
    <source>
        <dbReference type="EMBL" id="KAA6377601.1"/>
    </source>
</evidence>
<protein>
    <submittedName>
        <fullName evidence="2">Uncharacterized protein</fullName>
    </submittedName>
</protein>
<gene>
    <name evidence="2" type="ORF">EZS28_026870</name>
</gene>
<keyword evidence="1" id="KW-0472">Membrane</keyword>
<dbReference type="EMBL" id="SNRW01009695">
    <property type="protein sequence ID" value="KAA6377601.1"/>
    <property type="molecule type" value="Genomic_DNA"/>
</dbReference>
<comment type="caution">
    <text evidence="2">The sequence shown here is derived from an EMBL/GenBank/DDBJ whole genome shotgun (WGS) entry which is preliminary data.</text>
</comment>
<accession>A0A5J4V650</accession>